<keyword evidence="1" id="KW-0732">Signal</keyword>
<sequence>MQYSMSQHGIVLLAVWQIWAAAEGATECNEERATNMLQLEFTRMKTRDEVCGHLLVEECDPEAYYTCSNNCRFHSNGRDCFRPLPDILAEHADPTGAEFDGYCYFNWTANWLTYNGAILDFEQAAIESILNLRDSSYSGLSSGPLITYRFEGVENLTTHLDMDHYLYDDLYAYSLGFLQGQGLEPAWMKNTSLWVALSKQRCEEIQAKYNFTKDELILSEWLDRNIVLAVMTGCSTEWPHPWNGSANPAINEMAGWRSSTDCKPVTHREYAKHYYVKCLLGHRNSAADMAYSNSRACLLDGNHIAHFSECPYAPDVDF</sequence>
<protein>
    <submittedName>
        <fullName evidence="2">Uncharacterized protein</fullName>
    </submittedName>
</protein>
<accession>A0A1Q9DAV0</accession>
<evidence type="ECO:0000256" key="1">
    <source>
        <dbReference type="SAM" id="SignalP"/>
    </source>
</evidence>
<proteinExistence type="predicted"/>
<dbReference type="EMBL" id="LSRX01000626">
    <property type="protein sequence ID" value="OLP92324.1"/>
    <property type="molecule type" value="Genomic_DNA"/>
</dbReference>
<dbReference type="OrthoDB" id="411086at2759"/>
<comment type="caution">
    <text evidence="2">The sequence shown here is derived from an EMBL/GenBank/DDBJ whole genome shotgun (WGS) entry which is preliminary data.</text>
</comment>
<gene>
    <name evidence="2" type="ORF">AK812_SmicGene25887</name>
</gene>
<evidence type="ECO:0000313" key="3">
    <source>
        <dbReference type="Proteomes" id="UP000186817"/>
    </source>
</evidence>
<reference evidence="2 3" key="1">
    <citation type="submission" date="2016-02" db="EMBL/GenBank/DDBJ databases">
        <title>Genome analysis of coral dinoflagellate symbionts highlights evolutionary adaptations to a symbiotic lifestyle.</title>
        <authorList>
            <person name="Aranda M."/>
            <person name="Li Y."/>
            <person name="Liew Y.J."/>
            <person name="Baumgarten S."/>
            <person name="Simakov O."/>
            <person name="Wilson M."/>
            <person name="Piel J."/>
            <person name="Ashoor H."/>
            <person name="Bougouffa S."/>
            <person name="Bajic V.B."/>
            <person name="Ryu T."/>
            <person name="Ravasi T."/>
            <person name="Bayer T."/>
            <person name="Micklem G."/>
            <person name="Kim H."/>
            <person name="Bhak J."/>
            <person name="Lajeunesse T.C."/>
            <person name="Voolstra C.R."/>
        </authorList>
    </citation>
    <scope>NUCLEOTIDE SEQUENCE [LARGE SCALE GENOMIC DNA]</scope>
    <source>
        <strain evidence="2 3">CCMP2467</strain>
    </source>
</reference>
<feature type="chain" id="PRO_5010167020" evidence="1">
    <location>
        <begin position="25"/>
        <end position="318"/>
    </location>
</feature>
<dbReference type="AlphaFoldDB" id="A0A1Q9DAV0"/>
<evidence type="ECO:0000313" key="2">
    <source>
        <dbReference type="EMBL" id="OLP92324.1"/>
    </source>
</evidence>
<name>A0A1Q9DAV0_SYMMI</name>
<feature type="signal peptide" evidence="1">
    <location>
        <begin position="1"/>
        <end position="24"/>
    </location>
</feature>
<keyword evidence="3" id="KW-1185">Reference proteome</keyword>
<organism evidence="2 3">
    <name type="scientific">Symbiodinium microadriaticum</name>
    <name type="common">Dinoflagellate</name>
    <name type="synonym">Zooxanthella microadriatica</name>
    <dbReference type="NCBI Taxonomy" id="2951"/>
    <lineage>
        <taxon>Eukaryota</taxon>
        <taxon>Sar</taxon>
        <taxon>Alveolata</taxon>
        <taxon>Dinophyceae</taxon>
        <taxon>Suessiales</taxon>
        <taxon>Symbiodiniaceae</taxon>
        <taxon>Symbiodinium</taxon>
    </lineage>
</organism>
<dbReference type="Proteomes" id="UP000186817">
    <property type="component" value="Unassembled WGS sequence"/>
</dbReference>